<dbReference type="InterPro" id="IPR002889">
    <property type="entry name" value="WSC_carb-bd"/>
</dbReference>
<evidence type="ECO:0000313" key="4">
    <source>
        <dbReference type="Proteomes" id="UP000751190"/>
    </source>
</evidence>
<feature type="domain" description="WSC" evidence="2">
    <location>
        <begin position="156"/>
        <end position="257"/>
    </location>
</feature>
<evidence type="ECO:0000256" key="1">
    <source>
        <dbReference type="SAM" id="SignalP"/>
    </source>
</evidence>
<dbReference type="Proteomes" id="UP000751190">
    <property type="component" value="Unassembled WGS sequence"/>
</dbReference>
<protein>
    <recommendedName>
        <fullName evidence="2">WSC domain-containing protein</fullName>
    </recommendedName>
</protein>
<comment type="caution">
    <text evidence="3">The sequence shown here is derived from an EMBL/GenBank/DDBJ whole genome shotgun (WGS) entry which is preliminary data.</text>
</comment>
<dbReference type="PROSITE" id="PS51212">
    <property type="entry name" value="WSC"/>
    <property type="match status" value="1"/>
</dbReference>
<name>A0A8J6CA85_DIALT</name>
<dbReference type="EMBL" id="JAGTXO010000015">
    <property type="protein sequence ID" value="KAG8463821.1"/>
    <property type="molecule type" value="Genomic_DNA"/>
</dbReference>
<proteinExistence type="predicted"/>
<keyword evidence="1" id="KW-0732">Signal</keyword>
<organism evidence="3 4">
    <name type="scientific">Diacronema lutheri</name>
    <name type="common">Unicellular marine alga</name>
    <name type="synonym">Monochrysis lutheri</name>
    <dbReference type="NCBI Taxonomy" id="2081491"/>
    <lineage>
        <taxon>Eukaryota</taxon>
        <taxon>Haptista</taxon>
        <taxon>Haptophyta</taxon>
        <taxon>Pavlovophyceae</taxon>
        <taxon>Pavlovales</taxon>
        <taxon>Pavlovaceae</taxon>
        <taxon>Diacronema</taxon>
    </lineage>
</organism>
<gene>
    <name evidence="3" type="ORF">KFE25_004094</name>
</gene>
<feature type="signal peptide" evidence="1">
    <location>
        <begin position="1"/>
        <end position="18"/>
    </location>
</feature>
<feature type="chain" id="PRO_5035287692" description="WSC domain-containing protein" evidence="1">
    <location>
        <begin position="19"/>
        <end position="328"/>
    </location>
</feature>
<evidence type="ECO:0000313" key="3">
    <source>
        <dbReference type="EMBL" id="KAG8463821.1"/>
    </source>
</evidence>
<reference evidence="3" key="1">
    <citation type="submission" date="2021-05" db="EMBL/GenBank/DDBJ databases">
        <title>The genome of the haptophyte Pavlova lutheri (Diacronema luteri, Pavlovales) - a model for lipid biosynthesis in eukaryotic algae.</title>
        <authorList>
            <person name="Hulatt C.J."/>
            <person name="Posewitz M.C."/>
        </authorList>
    </citation>
    <scope>NUCLEOTIDE SEQUENCE</scope>
    <source>
        <strain evidence="3">NIVA-4/92</strain>
    </source>
</reference>
<accession>A0A8J6CA85</accession>
<dbReference type="AlphaFoldDB" id="A0A8J6CA85"/>
<keyword evidence="4" id="KW-1185">Reference proteome</keyword>
<sequence length="328" mass="32278">MNRAALLIAFTLASAARGQAPAQAAGCGPLSLSQMSEIASHALSHVNDLASIPNRLARTAAAQVTCASVDSADARAPEPTSEATPEQCLGAVFSSAVGAKCTGACGESVARLKSTLASVCARLGGIGCKPKLCARLTDGATHAVHAPLRAAVPSGHDALVGCFDVRSSKAARDALSAAFTPPFGQGVSSLGACAAACADSIQFAMEGGRCRCGQGVMTAWPQYAASPSQCGSACAGDRDGAGMPCGRLSRVAVYDTAAIVRGSAVAASSARAEATAREQDGARSSALLAAAALGSAAVAIVRAARTASDGRRARADVGAAGHGALALA</sequence>
<evidence type="ECO:0000259" key="2">
    <source>
        <dbReference type="PROSITE" id="PS51212"/>
    </source>
</evidence>